<dbReference type="EC" id="2.7.7.65" evidence="3"/>
<dbReference type="CDD" id="cd18774">
    <property type="entry name" value="PDC2_HK_sensor"/>
    <property type="match status" value="1"/>
</dbReference>
<dbReference type="PANTHER" id="PTHR45138">
    <property type="entry name" value="REGULATORY COMPONENTS OF SENSORY TRANSDUCTION SYSTEM"/>
    <property type="match status" value="1"/>
</dbReference>
<dbReference type="PANTHER" id="PTHR45138:SF9">
    <property type="entry name" value="DIGUANYLATE CYCLASE DGCM-RELATED"/>
    <property type="match status" value="1"/>
</dbReference>
<organism evidence="11 12">
    <name type="scientific">Acinetobacter guillouiae</name>
    <name type="common">Acinetobacter genomosp. 11</name>
    <dbReference type="NCBI Taxonomy" id="106649"/>
    <lineage>
        <taxon>Bacteria</taxon>
        <taxon>Pseudomonadati</taxon>
        <taxon>Pseudomonadota</taxon>
        <taxon>Gammaproteobacteria</taxon>
        <taxon>Moraxellales</taxon>
        <taxon>Moraxellaceae</taxon>
        <taxon>Acinetobacter</taxon>
    </lineage>
</organism>
<keyword evidence="7 9" id="KW-0472">Membrane</keyword>
<keyword evidence="5 9" id="KW-0812">Transmembrane</keyword>
<dbReference type="GO" id="GO:0043709">
    <property type="term" value="P:cell adhesion involved in single-species biofilm formation"/>
    <property type="evidence" value="ECO:0007669"/>
    <property type="project" value="TreeGrafter"/>
</dbReference>
<evidence type="ECO:0000256" key="8">
    <source>
        <dbReference type="ARBA" id="ARBA00034247"/>
    </source>
</evidence>
<dbReference type="Pfam" id="PF00990">
    <property type="entry name" value="GGDEF"/>
    <property type="match status" value="1"/>
</dbReference>
<gene>
    <name evidence="11" type="ORF">KW868_04850</name>
</gene>
<evidence type="ECO:0000256" key="6">
    <source>
        <dbReference type="ARBA" id="ARBA00022989"/>
    </source>
</evidence>
<dbReference type="PROSITE" id="PS50887">
    <property type="entry name" value="GGDEF"/>
    <property type="match status" value="1"/>
</dbReference>
<dbReference type="GO" id="GO:0005886">
    <property type="term" value="C:plasma membrane"/>
    <property type="evidence" value="ECO:0007669"/>
    <property type="project" value="UniProtKB-SubCell"/>
</dbReference>
<dbReference type="InterPro" id="IPR043128">
    <property type="entry name" value="Rev_trsase/Diguanyl_cyclase"/>
</dbReference>
<evidence type="ECO:0000259" key="10">
    <source>
        <dbReference type="PROSITE" id="PS50887"/>
    </source>
</evidence>
<comment type="catalytic activity">
    <reaction evidence="8">
        <text>2 GTP = 3',3'-c-di-GMP + 2 diphosphate</text>
        <dbReference type="Rhea" id="RHEA:24898"/>
        <dbReference type="ChEBI" id="CHEBI:33019"/>
        <dbReference type="ChEBI" id="CHEBI:37565"/>
        <dbReference type="ChEBI" id="CHEBI:58805"/>
        <dbReference type="EC" id="2.7.7.65"/>
    </reaction>
</comment>
<feature type="transmembrane region" description="Helical" evidence="9">
    <location>
        <begin position="286"/>
        <end position="306"/>
    </location>
</feature>
<dbReference type="RefSeq" id="WP_166783468.1">
    <property type="nucleotide sequence ID" value="NZ_JAHWXT010000001.1"/>
</dbReference>
<comment type="subcellular location">
    <subcellularLocation>
        <location evidence="2">Cell membrane</location>
        <topology evidence="2">Multi-pass membrane protein</topology>
    </subcellularLocation>
</comment>
<dbReference type="Gene3D" id="3.30.70.270">
    <property type="match status" value="1"/>
</dbReference>
<dbReference type="AlphaFoldDB" id="A0A8X8GNR1"/>
<dbReference type="SMART" id="SM00267">
    <property type="entry name" value="GGDEF"/>
    <property type="match status" value="1"/>
</dbReference>
<keyword evidence="4" id="KW-1003">Cell membrane</keyword>
<evidence type="ECO:0000313" key="11">
    <source>
        <dbReference type="EMBL" id="MCF0263796.1"/>
    </source>
</evidence>
<dbReference type="InterPro" id="IPR033479">
    <property type="entry name" value="dCache_1"/>
</dbReference>
<feature type="domain" description="GGDEF" evidence="10">
    <location>
        <begin position="396"/>
        <end position="525"/>
    </location>
</feature>
<proteinExistence type="predicted"/>
<dbReference type="SUPFAM" id="SSF55073">
    <property type="entry name" value="Nucleotide cyclase"/>
    <property type="match status" value="1"/>
</dbReference>
<evidence type="ECO:0000313" key="12">
    <source>
        <dbReference type="Proteomes" id="UP000887320"/>
    </source>
</evidence>
<evidence type="ECO:0000256" key="2">
    <source>
        <dbReference type="ARBA" id="ARBA00004651"/>
    </source>
</evidence>
<evidence type="ECO:0000256" key="3">
    <source>
        <dbReference type="ARBA" id="ARBA00012528"/>
    </source>
</evidence>
<evidence type="ECO:0000256" key="7">
    <source>
        <dbReference type="ARBA" id="ARBA00023136"/>
    </source>
</evidence>
<dbReference type="Proteomes" id="UP000887320">
    <property type="component" value="Unassembled WGS sequence"/>
</dbReference>
<dbReference type="InterPro" id="IPR000160">
    <property type="entry name" value="GGDEF_dom"/>
</dbReference>
<comment type="caution">
    <text evidence="11">The sequence shown here is derived from an EMBL/GenBank/DDBJ whole genome shotgun (WGS) entry which is preliminary data.</text>
</comment>
<accession>A0A8X8GNR1</accession>
<evidence type="ECO:0000256" key="4">
    <source>
        <dbReference type="ARBA" id="ARBA00022475"/>
    </source>
</evidence>
<dbReference type="CDD" id="cd01949">
    <property type="entry name" value="GGDEF"/>
    <property type="match status" value="1"/>
</dbReference>
<sequence>MKLKKLIFCLKLNLRKLILFLAIFSIAILFIASLFVNYSIQKKELLDTSLSVNMEYATKIAQKTDSQIQTVLKQLNYSATLLGDSFNDEQFKQLEVDRLKFQSNYFDSVIISDKYGHVLNYSPSKIAINKNVVNTTLGFKQSIETQNTVITSPYYSIKNNLIVFISQPIFDKDKKYLGFIGGAIYLKEKNIINELLTLSFNYKDSYMYVLDSNRKIIFHPDASRIGTLATDNTGLNYMTSHMIGKIRLINSKGVDNLAGFARVSHTNWIIVSQQPTHKLLEKVPYLIYKIIAYMLGFYILIFLIIWKISYYISAPLNRLATMASHLNNPETATQIKDVDALYYEVRNFKRSLLQSSSNFKKKISTLNHYVNTDPLTGFYNRRGMELHIERLMKNDAPFAIIAVDIDYFKKINDQYGHEKGDLVLTNTAQNIKDCVRSIDVCCRIGGEEFVILSPIDSQNLTINIAERIRQALEVTPIGEIPAITVSIGIAHWPEISTDIHKVFKAADEYLYLAKKDGRNCIRYKK</sequence>
<protein>
    <recommendedName>
        <fullName evidence="3">diguanylate cyclase</fullName>
        <ecNumber evidence="3">2.7.7.65</ecNumber>
    </recommendedName>
</protein>
<feature type="transmembrane region" description="Helical" evidence="9">
    <location>
        <begin position="17"/>
        <end position="36"/>
    </location>
</feature>
<dbReference type="Gene3D" id="3.30.450.20">
    <property type="entry name" value="PAS domain"/>
    <property type="match status" value="2"/>
</dbReference>
<reference evidence="11" key="1">
    <citation type="submission" date="2021-07" db="EMBL/GenBank/DDBJ databases">
        <authorList>
            <person name="Fernandez M."/>
            <person name="Pereira P."/>
            <person name="Torres Tejerizo G.A."/>
            <person name="Gonzalez P."/>
            <person name="Agostini E."/>
        </authorList>
    </citation>
    <scope>NUCLEOTIDE SEQUENCE</scope>
    <source>
        <strain evidence="11">SFC 500-1A</strain>
    </source>
</reference>
<name>A0A8X8GNR1_ACIGI</name>
<dbReference type="InterPro" id="IPR050469">
    <property type="entry name" value="Diguanylate_Cyclase"/>
</dbReference>
<keyword evidence="6 9" id="KW-1133">Transmembrane helix</keyword>
<dbReference type="NCBIfam" id="TIGR00254">
    <property type="entry name" value="GGDEF"/>
    <property type="match status" value="1"/>
</dbReference>
<evidence type="ECO:0000256" key="9">
    <source>
        <dbReference type="SAM" id="Phobius"/>
    </source>
</evidence>
<evidence type="ECO:0000256" key="5">
    <source>
        <dbReference type="ARBA" id="ARBA00022692"/>
    </source>
</evidence>
<dbReference type="FunFam" id="3.30.70.270:FF:000001">
    <property type="entry name" value="Diguanylate cyclase domain protein"/>
    <property type="match status" value="1"/>
</dbReference>
<dbReference type="InterPro" id="IPR029787">
    <property type="entry name" value="Nucleotide_cyclase"/>
</dbReference>
<comment type="cofactor">
    <cofactor evidence="1">
        <name>Mg(2+)</name>
        <dbReference type="ChEBI" id="CHEBI:18420"/>
    </cofactor>
</comment>
<dbReference type="GO" id="GO:1902201">
    <property type="term" value="P:negative regulation of bacterial-type flagellum-dependent cell motility"/>
    <property type="evidence" value="ECO:0007669"/>
    <property type="project" value="TreeGrafter"/>
</dbReference>
<dbReference type="CDD" id="cd18773">
    <property type="entry name" value="PDC1_HK_sensor"/>
    <property type="match status" value="1"/>
</dbReference>
<dbReference type="GO" id="GO:0052621">
    <property type="term" value="F:diguanylate cyclase activity"/>
    <property type="evidence" value="ECO:0007669"/>
    <property type="project" value="UniProtKB-EC"/>
</dbReference>
<dbReference type="EMBL" id="JAHWXT010000001">
    <property type="protein sequence ID" value="MCF0263796.1"/>
    <property type="molecule type" value="Genomic_DNA"/>
</dbReference>
<dbReference type="Pfam" id="PF02743">
    <property type="entry name" value="dCache_1"/>
    <property type="match status" value="1"/>
</dbReference>
<evidence type="ECO:0000256" key="1">
    <source>
        <dbReference type="ARBA" id="ARBA00001946"/>
    </source>
</evidence>